<organism evidence="2 3">
    <name type="scientific">Mucuna pruriens</name>
    <name type="common">Velvet bean</name>
    <name type="synonym">Dolichos pruriens</name>
    <dbReference type="NCBI Taxonomy" id="157652"/>
    <lineage>
        <taxon>Eukaryota</taxon>
        <taxon>Viridiplantae</taxon>
        <taxon>Streptophyta</taxon>
        <taxon>Embryophyta</taxon>
        <taxon>Tracheophyta</taxon>
        <taxon>Spermatophyta</taxon>
        <taxon>Magnoliopsida</taxon>
        <taxon>eudicotyledons</taxon>
        <taxon>Gunneridae</taxon>
        <taxon>Pentapetalae</taxon>
        <taxon>rosids</taxon>
        <taxon>fabids</taxon>
        <taxon>Fabales</taxon>
        <taxon>Fabaceae</taxon>
        <taxon>Papilionoideae</taxon>
        <taxon>50 kb inversion clade</taxon>
        <taxon>NPAAA clade</taxon>
        <taxon>indigoferoid/millettioid clade</taxon>
        <taxon>Phaseoleae</taxon>
        <taxon>Mucuna</taxon>
    </lineage>
</organism>
<protein>
    <recommendedName>
        <fullName evidence="1">Integrase catalytic domain-containing protein</fullName>
    </recommendedName>
</protein>
<dbReference type="Gene3D" id="3.30.420.10">
    <property type="entry name" value="Ribonuclease H-like superfamily/Ribonuclease H"/>
    <property type="match status" value="1"/>
</dbReference>
<dbReference type="InterPro" id="IPR012337">
    <property type="entry name" value="RNaseH-like_sf"/>
</dbReference>
<dbReference type="AlphaFoldDB" id="A0A371FBF7"/>
<name>A0A371FBF7_MUCPR</name>
<dbReference type="Pfam" id="PF17921">
    <property type="entry name" value="Integrase_H2C2"/>
    <property type="match status" value="1"/>
</dbReference>
<dbReference type="OrthoDB" id="1432088at2759"/>
<dbReference type="PANTHER" id="PTHR35046:SF9">
    <property type="entry name" value="RNA-DIRECTED DNA POLYMERASE"/>
    <property type="match status" value="1"/>
</dbReference>
<accession>A0A371FBF7</accession>
<dbReference type="GO" id="GO:0015074">
    <property type="term" value="P:DNA integration"/>
    <property type="evidence" value="ECO:0007669"/>
    <property type="project" value="InterPro"/>
</dbReference>
<feature type="non-terminal residue" evidence="2">
    <location>
        <position position="1"/>
    </location>
</feature>
<dbReference type="PANTHER" id="PTHR35046">
    <property type="entry name" value="ZINC KNUCKLE (CCHC-TYPE) FAMILY PROTEIN"/>
    <property type="match status" value="1"/>
</dbReference>
<sequence>MFSYVVKYKNGKENTMADALSKRYALLTSLQTKLLGFEIIKDLYEILILNMLLETIIGMVSSYLRKINCVPICSLREVLVRETHGGGLMGHFRVKRTLEILNEHFYWPNMKHDVQYISKWKDCIFVVVDRFSKIAHIIACSKTNDATHVDLFFKEVVCLHGLPRIIVSDRDVKFLSHFWRTLWNNLGTKLLFSTIAHPQIDRQTEVVNKILATLLCAIIQKNLKIWEKCLPHVEFAYNRIVYSTSYSPFEVV</sequence>
<dbReference type="GO" id="GO:0003676">
    <property type="term" value="F:nucleic acid binding"/>
    <property type="evidence" value="ECO:0007669"/>
    <property type="project" value="InterPro"/>
</dbReference>
<evidence type="ECO:0000259" key="1">
    <source>
        <dbReference type="PROSITE" id="PS50994"/>
    </source>
</evidence>
<dbReference type="InterPro" id="IPR036397">
    <property type="entry name" value="RNaseH_sf"/>
</dbReference>
<evidence type="ECO:0000313" key="3">
    <source>
        <dbReference type="Proteomes" id="UP000257109"/>
    </source>
</evidence>
<dbReference type="EMBL" id="QJKJ01009774">
    <property type="protein sequence ID" value="RDX75626.1"/>
    <property type="molecule type" value="Genomic_DNA"/>
</dbReference>
<dbReference type="PROSITE" id="PS50994">
    <property type="entry name" value="INTEGRASE"/>
    <property type="match status" value="1"/>
</dbReference>
<dbReference type="SUPFAM" id="SSF53098">
    <property type="entry name" value="Ribonuclease H-like"/>
    <property type="match status" value="1"/>
</dbReference>
<dbReference type="Proteomes" id="UP000257109">
    <property type="component" value="Unassembled WGS sequence"/>
</dbReference>
<dbReference type="STRING" id="157652.A0A371FBF7"/>
<feature type="domain" description="Integrase catalytic" evidence="1">
    <location>
        <begin position="99"/>
        <end position="252"/>
    </location>
</feature>
<dbReference type="InterPro" id="IPR041588">
    <property type="entry name" value="Integrase_H2C2"/>
</dbReference>
<evidence type="ECO:0000313" key="2">
    <source>
        <dbReference type="EMBL" id="RDX75626.1"/>
    </source>
</evidence>
<proteinExistence type="predicted"/>
<comment type="caution">
    <text evidence="2">The sequence shown here is derived from an EMBL/GenBank/DDBJ whole genome shotgun (WGS) entry which is preliminary data.</text>
</comment>
<keyword evidence="3" id="KW-1185">Reference proteome</keyword>
<gene>
    <name evidence="2" type="ORF">CR513_44469</name>
</gene>
<dbReference type="InterPro" id="IPR001584">
    <property type="entry name" value="Integrase_cat-core"/>
</dbReference>
<reference evidence="2" key="1">
    <citation type="submission" date="2018-05" db="EMBL/GenBank/DDBJ databases">
        <title>Draft genome of Mucuna pruriens seed.</title>
        <authorList>
            <person name="Nnadi N.E."/>
            <person name="Vos R."/>
            <person name="Hasami M.H."/>
            <person name="Devisetty U.K."/>
            <person name="Aguiy J.C."/>
        </authorList>
    </citation>
    <scope>NUCLEOTIDE SEQUENCE [LARGE SCALE GENOMIC DNA]</scope>
    <source>
        <strain evidence="2">JCA_2017</strain>
    </source>
</reference>